<proteinExistence type="predicted"/>
<gene>
    <name evidence="7" type="ORF">NESM_000606000</name>
</gene>
<keyword evidence="4" id="KW-0677">Repeat</keyword>
<keyword evidence="3" id="KW-0479">Metal-binding</keyword>
<protein>
    <submittedName>
        <fullName evidence="7">EF hand-like protein</fullName>
    </submittedName>
</protein>
<dbReference type="GO" id="GO:0005509">
    <property type="term" value="F:calcium ion binding"/>
    <property type="evidence" value="ECO:0007669"/>
    <property type="project" value="InterPro"/>
</dbReference>
<reference evidence="7 8" key="1">
    <citation type="journal article" date="2021" name="MBio">
        <title>A New Model Trypanosomatid, Novymonas esmeraldas: Genomic Perception of Its 'Candidatus Pandoraea novymonadis' Endosymbiont.</title>
        <authorList>
            <person name="Zakharova A."/>
            <person name="Saura A."/>
            <person name="Butenko A."/>
            <person name="Podesvova L."/>
            <person name="Warmusova S."/>
            <person name="Kostygov A.Y."/>
            <person name="Nenarokova A."/>
            <person name="Lukes J."/>
            <person name="Opperdoes F.R."/>
            <person name="Yurchenko V."/>
        </authorList>
    </citation>
    <scope>NUCLEOTIDE SEQUENCE [LARGE SCALE GENOMIC DNA]</scope>
    <source>
        <strain evidence="7 8">E262AT.01</strain>
    </source>
</reference>
<dbReference type="InterPro" id="IPR051426">
    <property type="entry name" value="Peflin/Sorcin_CaBP"/>
</dbReference>
<dbReference type="PROSITE" id="PS00018">
    <property type="entry name" value="EF_HAND_1"/>
    <property type="match status" value="3"/>
</dbReference>
<dbReference type="GO" id="GO:0048306">
    <property type="term" value="F:calcium-dependent protein binding"/>
    <property type="evidence" value="ECO:0007669"/>
    <property type="project" value="UniProtKB-ARBA"/>
</dbReference>
<dbReference type="PANTHER" id="PTHR46212:SF3">
    <property type="entry name" value="GH27120P"/>
    <property type="match status" value="1"/>
</dbReference>
<dbReference type="Pfam" id="PF13202">
    <property type="entry name" value="EF-hand_5"/>
    <property type="match status" value="2"/>
</dbReference>
<keyword evidence="8" id="KW-1185">Reference proteome</keyword>
<dbReference type="SUPFAM" id="SSF47473">
    <property type="entry name" value="EF-hand"/>
    <property type="match status" value="1"/>
</dbReference>
<dbReference type="InterPro" id="IPR011992">
    <property type="entry name" value="EF-hand-dom_pair"/>
</dbReference>
<dbReference type="CDD" id="cd16185">
    <property type="entry name" value="EFh_PEF_ALG-2_like"/>
    <property type="match status" value="1"/>
</dbReference>
<dbReference type="Proteomes" id="UP001430356">
    <property type="component" value="Unassembled WGS sequence"/>
</dbReference>
<dbReference type="InterPro" id="IPR018247">
    <property type="entry name" value="EF_Hand_1_Ca_BS"/>
</dbReference>
<comment type="subcellular location">
    <subcellularLocation>
        <location evidence="1">Cytoplasm</location>
    </subcellularLocation>
</comment>
<keyword evidence="5" id="KW-0106">Calcium</keyword>
<evidence type="ECO:0000313" key="7">
    <source>
        <dbReference type="EMBL" id="KAK7196669.1"/>
    </source>
</evidence>
<dbReference type="PROSITE" id="PS50222">
    <property type="entry name" value="EF_HAND_2"/>
    <property type="match status" value="2"/>
</dbReference>
<evidence type="ECO:0000259" key="6">
    <source>
        <dbReference type="PROSITE" id="PS50222"/>
    </source>
</evidence>
<evidence type="ECO:0000256" key="1">
    <source>
        <dbReference type="ARBA" id="ARBA00004496"/>
    </source>
</evidence>
<dbReference type="GO" id="GO:0005737">
    <property type="term" value="C:cytoplasm"/>
    <property type="evidence" value="ECO:0007669"/>
    <property type="project" value="UniProtKB-SubCell"/>
</dbReference>
<feature type="domain" description="EF-hand" evidence="6">
    <location>
        <begin position="83"/>
        <end position="118"/>
    </location>
</feature>
<dbReference type="AlphaFoldDB" id="A0AAW0ETD2"/>
<accession>A0AAW0ETD2</accession>
<evidence type="ECO:0000313" key="8">
    <source>
        <dbReference type="Proteomes" id="UP001430356"/>
    </source>
</evidence>
<dbReference type="InterPro" id="IPR002048">
    <property type="entry name" value="EF_hand_dom"/>
</dbReference>
<name>A0AAW0ETD2_9TRYP</name>
<sequence length="214" mass="23811">MAAGYPNYGYPPTTQGYPPSAPFMGQPPPSTYPAAAGVYAPPPPAYYAPPELVSWFFAVDQDGSGRIEVAELNAALSSAGFRFSIGTTEKLLLRYDNDRSGSITMEEFSNLHEFITTMRDGFRQRDASGDGRLDGYEVRESLRRSGFVLSEETFQAVMRKFDRQRRGSLGFDDYIELSLFLAQVRDTFGYADLDRRGHVVFNFDSFLGTVATIS</sequence>
<evidence type="ECO:0000256" key="2">
    <source>
        <dbReference type="ARBA" id="ARBA00022490"/>
    </source>
</evidence>
<comment type="caution">
    <text evidence="7">The sequence shown here is derived from an EMBL/GenBank/DDBJ whole genome shotgun (WGS) entry which is preliminary data.</text>
</comment>
<evidence type="ECO:0000256" key="3">
    <source>
        <dbReference type="ARBA" id="ARBA00022723"/>
    </source>
</evidence>
<dbReference type="PANTHER" id="PTHR46212">
    <property type="entry name" value="PEFLIN"/>
    <property type="match status" value="1"/>
</dbReference>
<evidence type="ECO:0000256" key="4">
    <source>
        <dbReference type="ARBA" id="ARBA00022737"/>
    </source>
</evidence>
<dbReference type="Gene3D" id="1.10.238.10">
    <property type="entry name" value="EF-hand"/>
    <property type="match status" value="1"/>
</dbReference>
<feature type="domain" description="EF-hand" evidence="6">
    <location>
        <begin position="47"/>
        <end position="82"/>
    </location>
</feature>
<keyword evidence="2" id="KW-0963">Cytoplasm</keyword>
<evidence type="ECO:0000256" key="5">
    <source>
        <dbReference type="ARBA" id="ARBA00022837"/>
    </source>
</evidence>
<dbReference type="EMBL" id="JAECZO010000082">
    <property type="protein sequence ID" value="KAK7196669.1"/>
    <property type="molecule type" value="Genomic_DNA"/>
</dbReference>
<dbReference type="Pfam" id="PF13499">
    <property type="entry name" value="EF-hand_7"/>
    <property type="match status" value="1"/>
</dbReference>
<organism evidence="7 8">
    <name type="scientific">Novymonas esmeraldas</name>
    <dbReference type="NCBI Taxonomy" id="1808958"/>
    <lineage>
        <taxon>Eukaryota</taxon>
        <taxon>Discoba</taxon>
        <taxon>Euglenozoa</taxon>
        <taxon>Kinetoplastea</taxon>
        <taxon>Metakinetoplastina</taxon>
        <taxon>Trypanosomatida</taxon>
        <taxon>Trypanosomatidae</taxon>
        <taxon>Novymonas</taxon>
    </lineage>
</organism>